<comment type="similarity">
    <text evidence="12">Belongs to the globin family.</text>
</comment>
<evidence type="ECO:0000259" key="13">
    <source>
        <dbReference type="PROSITE" id="PS01033"/>
    </source>
</evidence>
<keyword evidence="3" id="KW-0216">Detoxification</keyword>
<evidence type="ECO:0000256" key="10">
    <source>
        <dbReference type="ARBA" id="ARBA00048649"/>
    </source>
</evidence>
<comment type="function">
    <text evidence="9">Is involved in NO detoxification in an aerobic process, termed nitric oxide dioxygenase (NOD) reaction that utilizes O(2) and NAD(P)H to convert NO to nitrate, which protects the bacterium from various noxious nitrogen compounds. Therefore, plays a central role in the inducible response to nitrosative stress.</text>
</comment>
<keyword evidence="15" id="KW-0560">Oxidoreductase</keyword>
<dbReference type="InterPro" id="IPR001433">
    <property type="entry name" value="OxRdtase_FAD/NAD-bd"/>
</dbReference>
<evidence type="ECO:0000256" key="5">
    <source>
        <dbReference type="ARBA" id="ARBA00022621"/>
    </source>
</evidence>
<dbReference type="PANTHER" id="PTHR43396:SF3">
    <property type="entry name" value="FLAVOHEMOPROTEIN"/>
    <property type="match status" value="1"/>
</dbReference>
<evidence type="ECO:0000313" key="15">
    <source>
        <dbReference type="EMBL" id="SFZ73684.1"/>
    </source>
</evidence>
<dbReference type="RefSeq" id="WP_072427476.1">
    <property type="nucleotide sequence ID" value="NZ_FPKR01000003.1"/>
</dbReference>
<dbReference type="SUPFAM" id="SSF63380">
    <property type="entry name" value="Riboflavin synthase domain-like"/>
    <property type="match status" value="1"/>
</dbReference>
<sequence>MLSEAARPYIAASVPVLRSHGLQITQVFYQSLFCAHPELHNLFNLGNQANGVQQQSLAAAVFAYAANIDNAAALAPVIRRIAHKHASVGISARHYPIVGRHLLGAIQTVLREAATPALLAAWEEAYSLLADSLIAAENALYTQADSQAGELRRLTVLAVREESAQVRSYYLQDAEGGSPGSFLPGQYVSVAVQLGELRQLRQYSLSDAPEQPWWRISVKREDGAAAGVAGQVSNWLHRQLQVGDTLLVGRPYGDFAPELGGERPICLISAGVGITPMVSVLNSLRSRHPQRRVLFAHAARHGRLHALRSDLALSRHAHPGLRSAVFYETPEEGDRLGIHYQHAGRMQLAKVLDAELLDGDFYLCGPLGFMQQQWQALLAAGVSPARIQREVFGPELLDQLG</sequence>
<comment type="similarity">
    <text evidence="1">In the C-terminal section; belongs to the flavoprotein pyridine nucleotide cytochrome reductase family.</text>
</comment>
<evidence type="ECO:0000313" key="16">
    <source>
        <dbReference type="Proteomes" id="UP000186513"/>
    </source>
</evidence>
<organism evidence="15 16">
    <name type="scientific">Chitinimonas taiwanensis DSM 18899</name>
    <dbReference type="NCBI Taxonomy" id="1121279"/>
    <lineage>
        <taxon>Bacteria</taxon>
        <taxon>Pseudomonadati</taxon>
        <taxon>Pseudomonadota</taxon>
        <taxon>Betaproteobacteria</taxon>
        <taxon>Neisseriales</taxon>
        <taxon>Chitinibacteraceae</taxon>
        <taxon>Chitinimonas</taxon>
    </lineage>
</organism>
<keyword evidence="5 12" id="KW-0561">Oxygen transport</keyword>
<dbReference type="GO" id="GO:0005344">
    <property type="term" value="F:oxygen carrier activity"/>
    <property type="evidence" value="ECO:0007669"/>
    <property type="project" value="UniProtKB-KW"/>
</dbReference>
<dbReference type="AlphaFoldDB" id="A0A1K2H9Z8"/>
<evidence type="ECO:0000256" key="12">
    <source>
        <dbReference type="RuleBase" id="RU000356"/>
    </source>
</evidence>
<gene>
    <name evidence="15" type="ORF">SAMN02745887_00944</name>
</gene>
<evidence type="ECO:0000256" key="11">
    <source>
        <dbReference type="ARBA" id="ARBA00049433"/>
    </source>
</evidence>
<dbReference type="GO" id="GO:0020037">
    <property type="term" value="F:heme binding"/>
    <property type="evidence" value="ECO:0007669"/>
    <property type="project" value="InterPro"/>
</dbReference>
<keyword evidence="12" id="KW-0813">Transport</keyword>
<accession>A0A1K2H9Z8</accession>
<dbReference type="GO" id="GO:0046872">
    <property type="term" value="F:metal ion binding"/>
    <property type="evidence" value="ECO:0007669"/>
    <property type="project" value="UniProtKB-KW"/>
</dbReference>
<evidence type="ECO:0000256" key="9">
    <source>
        <dbReference type="ARBA" id="ARBA00025094"/>
    </source>
</evidence>
<evidence type="ECO:0000256" key="1">
    <source>
        <dbReference type="ARBA" id="ARBA00006401"/>
    </source>
</evidence>
<dbReference type="InterPro" id="IPR000971">
    <property type="entry name" value="Globin"/>
</dbReference>
<dbReference type="CDD" id="cd08922">
    <property type="entry name" value="FHb-globin"/>
    <property type="match status" value="1"/>
</dbReference>
<evidence type="ECO:0000256" key="2">
    <source>
        <dbReference type="ARBA" id="ARBA00012229"/>
    </source>
</evidence>
<keyword evidence="8" id="KW-0520">NAD</keyword>
<dbReference type="Gene3D" id="1.10.490.10">
    <property type="entry name" value="Globins"/>
    <property type="match status" value="1"/>
</dbReference>
<keyword evidence="15" id="KW-0223">Dioxygenase</keyword>
<dbReference type="STRING" id="1121279.SAMN02745887_00944"/>
<dbReference type="GO" id="GO:0008941">
    <property type="term" value="F:nitric oxide dioxygenase NAD(P)H activity"/>
    <property type="evidence" value="ECO:0007669"/>
    <property type="project" value="UniProtKB-EC"/>
</dbReference>
<evidence type="ECO:0000256" key="8">
    <source>
        <dbReference type="ARBA" id="ARBA00023027"/>
    </source>
</evidence>
<dbReference type="Gene3D" id="3.40.50.80">
    <property type="entry name" value="Nucleotide-binding domain of ferredoxin-NADP reductase (FNR) module"/>
    <property type="match status" value="1"/>
</dbReference>
<dbReference type="GO" id="GO:0071949">
    <property type="term" value="F:FAD binding"/>
    <property type="evidence" value="ECO:0007669"/>
    <property type="project" value="TreeGrafter"/>
</dbReference>
<dbReference type="InterPro" id="IPR012292">
    <property type="entry name" value="Globin/Proto"/>
</dbReference>
<keyword evidence="4 12" id="KW-0349">Heme</keyword>
<dbReference type="OrthoDB" id="9801223at2"/>
<evidence type="ECO:0000256" key="3">
    <source>
        <dbReference type="ARBA" id="ARBA00022575"/>
    </source>
</evidence>
<dbReference type="SUPFAM" id="SSF52343">
    <property type="entry name" value="Ferredoxin reductase-like, C-terminal NADP-linked domain"/>
    <property type="match status" value="1"/>
</dbReference>
<dbReference type="PROSITE" id="PS01033">
    <property type="entry name" value="GLOBIN"/>
    <property type="match status" value="1"/>
</dbReference>
<evidence type="ECO:0000256" key="7">
    <source>
        <dbReference type="ARBA" id="ARBA00023004"/>
    </source>
</evidence>
<evidence type="ECO:0000256" key="6">
    <source>
        <dbReference type="ARBA" id="ARBA00022723"/>
    </source>
</evidence>
<dbReference type="Gene3D" id="2.40.30.10">
    <property type="entry name" value="Translation factors"/>
    <property type="match status" value="1"/>
</dbReference>
<protein>
    <recommendedName>
        <fullName evidence="2">nitric oxide dioxygenase</fullName>
        <ecNumber evidence="2">1.14.12.17</ecNumber>
    </recommendedName>
</protein>
<keyword evidence="7" id="KW-0408">Iron</keyword>
<dbReference type="Proteomes" id="UP000186513">
    <property type="component" value="Unassembled WGS sequence"/>
</dbReference>
<dbReference type="InterPro" id="IPR017927">
    <property type="entry name" value="FAD-bd_FR_type"/>
</dbReference>
<dbReference type="PRINTS" id="PR00410">
    <property type="entry name" value="PHEHYDRXLASE"/>
</dbReference>
<dbReference type="GO" id="GO:0019825">
    <property type="term" value="F:oxygen binding"/>
    <property type="evidence" value="ECO:0007669"/>
    <property type="project" value="InterPro"/>
</dbReference>
<feature type="domain" description="FAD-binding FR-type" evidence="14">
    <location>
        <begin position="149"/>
        <end position="258"/>
    </location>
</feature>
<dbReference type="SUPFAM" id="SSF46458">
    <property type="entry name" value="Globin-like"/>
    <property type="match status" value="1"/>
</dbReference>
<comment type="catalytic activity">
    <reaction evidence="11">
        <text>2 nitric oxide + NADPH + 2 O2 = 2 nitrate + NADP(+) + H(+)</text>
        <dbReference type="Rhea" id="RHEA:19465"/>
        <dbReference type="ChEBI" id="CHEBI:15378"/>
        <dbReference type="ChEBI" id="CHEBI:15379"/>
        <dbReference type="ChEBI" id="CHEBI:16480"/>
        <dbReference type="ChEBI" id="CHEBI:17632"/>
        <dbReference type="ChEBI" id="CHEBI:57783"/>
        <dbReference type="ChEBI" id="CHEBI:58349"/>
        <dbReference type="EC" id="1.14.12.17"/>
    </reaction>
</comment>
<dbReference type="GO" id="GO:0046210">
    <property type="term" value="P:nitric oxide catabolic process"/>
    <property type="evidence" value="ECO:0007669"/>
    <property type="project" value="TreeGrafter"/>
</dbReference>
<dbReference type="EC" id="1.14.12.17" evidence="2"/>
<evidence type="ECO:0000256" key="4">
    <source>
        <dbReference type="ARBA" id="ARBA00022617"/>
    </source>
</evidence>
<dbReference type="CDD" id="cd06184">
    <property type="entry name" value="flavohem_like_fad_nad_binding"/>
    <property type="match status" value="1"/>
</dbReference>
<keyword evidence="6" id="KW-0479">Metal-binding</keyword>
<reference evidence="15 16" key="1">
    <citation type="submission" date="2016-11" db="EMBL/GenBank/DDBJ databases">
        <authorList>
            <person name="Jaros S."/>
            <person name="Januszkiewicz K."/>
            <person name="Wedrychowicz H."/>
        </authorList>
    </citation>
    <scope>NUCLEOTIDE SEQUENCE [LARGE SCALE GENOMIC DNA]</scope>
    <source>
        <strain evidence="15 16">DSM 18899</strain>
    </source>
</reference>
<dbReference type="Pfam" id="PF00042">
    <property type="entry name" value="Globin"/>
    <property type="match status" value="1"/>
</dbReference>
<dbReference type="InterPro" id="IPR017938">
    <property type="entry name" value="Riboflavin_synthase-like_b-brl"/>
</dbReference>
<dbReference type="GO" id="GO:0071500">
    <property type="term" value="P:cellular response to nitrosative stress"/>
    <property type="evidence" value="ECO:0007669"/>
    <property type="project" value="TreeGrafter"/>
</dbReference>
<name>A0A1K2H9Z8_9NEIS</name>
<dbReference type="FunFam" id="1.10.490.10:FF:000003">
    <property type="entry name" value="Flavohemoprotein"/>
    <property type="match status" value="1"/>
</dbReference>
<dbReference type="PROSITE" id="PS51384">
    <property type="entry name" value="FAD_FR"/>
    <property type="match status" value="1"/>
</dbReference>
<proteinExistence type="inferred from homology"/>
<dbReference type="PANTHER" id="PTHR43396">
    <property type="entry name" value="FLAVOHEMOPROTEIN"/>
    <property type="match status" value="1"/>
</dbReference>
<dbReference type="Pfam" id="PF00175">
    <property type="entry name" value="NAD_binding_1"/>
    <property type="match status" value="1"/>
</dbReference>
<evidence type="ECO:0000259" key="14">
    <source>
        <dbReference type="PROSITE" id="PS51384"/>
    </source>
</evidence>
<comment type="catalytic activity">
    <reaction evidence="10">
        <text>2 nitric oxide + NADH + 2 O2 = 2 nitrate + NAD(+) + H(+)</text>
        <dbReference type="Rhea" id="RHEA:19469"/>
        <dbReference type="ChEBI" id="CHEBI:15378"/>
        <dbReference type="ChEBI" id="CHEBI:15379"/>
        <dbReference type="ChEBI" id="CHEBI:16480"/>
        <dbReference type="ChEBI" id="CHEBI:17632"/>
        <dbReference type="ChEBI" id="CHEBI:57540"/>
        <dbReference type="ChEBI" id="CHEBI:57945"/>
        <dbReference type="EC" id="1.14.12.17"/>
    </reaction>
</comment>
<dbReference type="InterPro" id="IPR039261">
    <property type="entry name" value="FNR_nucleotide-bd"/>
</dbReference>
<keyword evidence="16" id="KW-1185">Reference proteome</keyword>
<feature type="domain" description="Globin" evidence="13">
    <location>
        <begin position="1"/>
        <end position="138"/>
    </location>
</feature>
<dbReference type="EMBL" id="FPKR01000003">
    <property type="protein sequence ID" value="SFZ73684.1"/>
    <property type="molecule type" value="Genomic_DNA"/>
</dbReference>
<dbReference type="InterPro" id="IPR009050">
    <property type="entry name" value="Globin-like_sf"/>
</dbReference>
<dbReference type="GO" id="GO:0009636">
    <property type="term" value="P:response to toxic substance"/>
    <property type="evidence" value="ECO:0007669"/>
    <property type="project" value="UniProtKB-KW"/>
</dbReference>